<name>A0A6A6SI37_9PLEO</name>
<dbReference type="AlphaFoldDB" id="A0A6A6SI37"/>
<dbReference type="EMBL" id="MU006776">
    <property type="protein sequence ID" value="KAF2646657.1"/>
    <property type="molecule type" value="Genomic_DNA"/>
</dbReference>
<sequence>MQVLAGKGWNGAAAGPSNAVDTCVLHDAAYPPRGARVATRGSCTVCVCVCVVWCGVLMFPAVTTAMMCGPSPNITTTTPVKYRTYFYRHVSRALPLTSTSQLTCLLFCADLPDQIADL</sequence>
<evidence type="ECO:0000313" key="2">
    <source>
        <dbReference type="EMBL" id="KAF2646657.1"/>
    </source>
</evidence>
<dbReference type="Proteomes" id="UP000799753">
    <property type="component" value="Unassembled WGS sequence"/>
</dbReference>
<keyword evidence="1" id="KW-0472">Membrane</keyword>
<organism evidence="2 3">
    <name type="scientific">Massarina eburnea CBS 473.64</name>
    <dbReference type="NCBI Taxonomy" id="1395130"/>
    <lineage>
        <taxon>Eukaryota</taxon>
        <taxon>Fungi</taxon>
        <taxon>Dikarya</taxon>
        <taxon>Ascomycota</taxon>
        <taxon>Pezizomycotina</taxon>
        <taxon>Dothideomycetes</taxon>
        <taxon>Pleosporomycetidae</taxon>
        <taxon>Pleosporales</taxon>
        <taxon>Massarineae</taxon>
        <taxon>Massarinaceae</taxon>
        <taxon>Massarina</taxon>
    </lineage>
</organism>
<accession>A0A6A6SI37</accession>
<keyword evidence="3" id="KW-1185">Reference proteome</keyword>
<keyword evidence="1" id="KW-1133">Transmembrane helix</keyword>
<reference evidence="2" key="1">
    <citation type="journal article" date="2020" name="Stud. Mycol.">
        <title>101 Dothideomycetes genomes: a test case for predicting lifestyles and emergence of pathogens.</title>
        <authorList>
            <person name="Haridas S."/>
            <person name="Albert R."/>
            <person name="Binder M."/>
            <person name="Bloem J."/>
            <person name="Labutti K."/>
            <person name="Salamov A."/>
            <person name="Andreopoulos B."/>
            <person name="Baker S."/>
            <person name="Barry K."/>
            <person name="Bills G."/>
            <person name="Bluhm B."/>
            <person name="Cannon C."/>
            <person name="Castanera R."/>
            <person name="Culley D."/>
            <person name="Daum C."/>
            <person name="Ezra D."/>
            <person name="Gonzalez J."/>
            <person name="Henrissat B."/>
            <person name="Kuo A."/>
            <person name="Liang C."/>
            <person name="Lipzen A."/>
            <person name="Lutzoni F."/>
            <person name="Magnuson J."/>
            <person name="Mondo S."/>
            <person name="Nolan M."/>
            <person name="Ohm R."/>
            <person name="Pangilinan J."/>
            <person name="Park H.-J."/>
            <person name="Ramirez L."/>
            <person name="Alfaro M."/>
            <person name="Sun H."/>
            <person name="Tritt A."/>
            <person name="Yoshinaga Y."/>
            <person name="Zwiers L.-H."/>
            <person name="Turgeon B."/>
            <person name="Goodwin S."/>
            <person name="Spatafora J."/>
            <person name="Crous P."/>
            <person name="Grigoriev I."/>
        </authorList>
    </citation>
    <scope>NUCLEOTIDE SEQUENCE</scope>
    <source>
        <strain evidence="2">CBS 473.64</strain>
    </source>
</reference>
<feature type="transmembrane region" description="Helical" evidence="1">
    <location>
        <begin position="43"/>
        <end position="62"/>
    </location>
</feature>
<evidence type="ECO:0000313" key="3">
    <source>
        <dbReference type="Proteomes" id="UP000799753"/>
    </source>
</evidence>
<keyword evidence="1" id="KW-0812">Transmembrane</keyword>
<gene>
    <name evidence="2" type="ORF">P280DRAFT_15902</name>
</gene>
<evidence type="ECO:0000256" key="1">
    <source>
        <dbReference type="SAM" id="Phobius"/>
    </source>
</evidence>
<proteinExistence type="predicted"/>
<protein>
    <submittedName>
        <fullName evidence="2">Uncharacterized protein</fullName>
    </submittedName>
</protein>